<reference evidence="1 2" key="1">
    <citation type="journal article" date="2005" name="J. Bacteriol.">
        <title>Insights into genome plasticity and pathogenicity of the plant pathogenic Bacterium Xanthomonas campestris pv. vesicatoria revealed by the complete genome sequence.</title>
        <authorList>
            <person name="Thieme F."/>
            <person name="Koebnik R."/>
            <person name="Bekel T."/>
            <person name="Berger C."/>
            <person name="Boch J."/>
            <person name="Buettner D."/>
            <person name="Caldana C."/>
            <person name="Gaigalat L."/>
            <person name="Goesmann A."/>
            <person name="Kay S."/>
            <person name="Kirchner O."/>
            <person name="Lanz C."/>
            <person name="Linke B."/>
            <person name="McHardy A.C."/>
            <person name="Meyer F."/>
            <person name="Mittenhuber G."/>
            <person name="Nies D.H."/>
            <person name="Niesbach-Kloesgen U."/>
            <person name="Patschkowski T."/>
            <person name="Rueckert C."/>
            <person name="Rupp O."/>
            <person name="Schneicker S."/>
            <person name="Schuster S.C."/>
            <person name="Vorhoelter F.J."/>
            <person name="Weber E."/>
            <person name="Puehler A."/>
            <person name="Bonas U."/>
            <person name="Bartels D."/>
            <person name="Kaiser O."/>
        </authorList>
    </citation>
    <scope>NUCLEOTIDE SEQUENCE [LARGE SCALE GENOMIC DNA]</scope>
    <source>
        <strain evidence="1 2">85-10</strain>
    </source>
</reference>
<evidence type="ECO:0000313" key="1">
    <source>
        <dbReference type="EMBL" id="CAJ25404.1"/>
    </source>
</evidence>
<sequence length="93" mass="10449">MHTAVVVLAGALNLQLESVAGLSRAAATTPLRGAHCKPMRGCRPRQHRAHATVARVARSNQAMERLDDDGRAITHMRLGIVSRLFLWWQRRWD</sequence>
<accession>Q3BPA9</accession>
<dbReference type="EMBL" id="AM039952">
    <property type="protein sequence ID" value="CAJ25404.1"/>
    <property type="molecule type" value="Genomic_DNA"/>
</dbReference>
<evidence type="ECO:0000313" key="2">
    <source>
        <dbReference type="Proteomes" id="UP000007069"/>
    </source>
</evidence>
<dbReference type="AlphaFoldDB" id="Q3BPA9"/>
<protein>
    <submittedName>
        <fullName evidence="1">Putative secreted protein</fullName>
    </submittedName>
</protein>
<dbReference type="HOGENOM" id="CLU_2398858_0_0_6"/>
<proteinExistence type="predicted"/>
<organism evidence="2">
    <name type="scientific">Xanthomonas euvesicatoria pv. vesicatoria (strain 85-10)</name>
    <name type="common">Xanthomonas campestris pv. vesicatoria</name>
    <dbReference type="NCBI Taxonomy" id="316273"/>
    <lineage>
        <taxon>Bacteria</taxon>
        <taxon>Pseudomonadati</taxon>
        <taxon>Pseudomonadota</taxon>
        <taxon>Gammaproteobacteria</taxon>
        <taxon>Lysobacterales</taxon>
        <taxon>Lysobacteraceae</taxon>
        <taxon>Xanthomonas</taxon>
    </lineage>
</organism>
<name>Q3BPA9_XANE5</name>
<dbReference type="Proteomes" id="UP000007069">
    <property type="component" value="Chromosome"/>
</dbReference>
<dbReference type="KEGG" id="xcv:XCV3673"/>
<gene>
    <name evidence="1" type="ordered locus">XCV3673</name>
</gene>